<keyword evidence="1" id="KW-0732">Signal</keyword>
<dbReference type="EMBL" id="BMAW01066861">
    <property type="protein sequence ID" value="GFT56780.1"/>
    <property type="molecule type" value="Genomic_DNA"/>
</dbReference>
<evidence type="ECO:0000313" key="3">
    <source>
        <dbReference type="Proteomes" id="UP000887013"/>
    </source>
</evidence>
<protein>
    <submittedName>
        <fullName evidence="2">Uncharacterized protein</fullName>
    </submittedName>
</protein>
<keyword evidence="3" id="KW-1185">Reference proteome</keyword>
<gene>
    <name evidence="2" type="ORF">NPIL_92741</name>
</gene>
<sequence>MMYLLMLFKVIILHIPESNRFINCNEEFPYPELGSFSLSDKRVLNSTQWIVSQKSHDSAMACSKCDGDNRTRGRCAEVRLAYGINAYLLSRLENHEQTVESVDKTNSSKLIDKIFLKKYQIKPY</sequence>
<evidence type="ECO:0000313" key="2">
    <source>
        <dbReference type="EMBL" id="GFT56780.1"/>
    </source>
</evidence>
<proteinExistence type="predicted"/>
<dbReference type="AlphaFoldDB" id="A0A8X6P8Q7"/>
<reference evidence="2" key="1">
    <citation type="submission" date="2020-08" db="EMBL/GenBank/DDBJ databases">
        <title>Multicomponent nature underlies the extraordinary mechanical properties of spider dragline silk.</title>
        <authorList>
            <person name="Kono N."/>
            <person name="Nakamura H."/>
            <person name="Mori M."/>
            <person name="Yoshida Y."/>
            <person name="Ohtoshi R."/>
            <person name="Malay A.D."/>
            <person name="Moran D.A.P."/>
            <person name="Tomita M."/>
            <person name="Numata K."/>
            <person name="Arakawa K."/>
        </authorList>
    </citation>
    <scope>NUCLEOTIDE SEQUENCE</scope>
</reference>
<accession>A0A8X6P8Q7</accession>
<comment type="caution">
    <text evidence="2">The sequence shown here is derived from an EMBL/GenBank/DDBJ whole genome shotgun (WGS) entry which is preliminary data.</text>
</comment>
<organism evidence="2 3">
    <name type="scientific">Nephila pilipes</name>
    <name type="common">Giant wood spider</name>
    <name type="synonym">Nephila maculata</name>
    <dbReference type="NCBI Taxonomy" id="299642"/>
    <lineage>
        <taxon>Eukaryota</taxon>
        <taxon>Metazoa</taxon>
        <taxon>Ecdysozoa</taxon>
        <taxon>Arthropoda</taxon>
        <taxon>Chelicerata</taxon>
        <taxon>Arachnida</taxon>
        <taxon>Araneae</taxon>
        <taxon>Araneomorphae</taxon>
        <taxon>Entelegynae</taxon>
        <taxon>Araneoidea</taxon>
        <taxon>Nephilidae</taxon>
        <taxon>Nephila</taxon>
    </lineage>
</organism>
<feature type="chain" id="PRO_5036498323" evidence="1">
    <location>
        <begin position="21"/>
        <end position="124"/>
    </location>
</feature>
<dbReference type="Proteomes" id="UP000887013">
    <property type="component" value="Unassembled WGS sequence"/>
</dbReference>
<name>A0A8X6P8Q7_NEPPI</name>
<evidence type="ECO:0000256" key="1">
    <source>
        <dbReference type="SAM" id="SignalP"/>
    </source>
</evidence>
<feature type="signal peptide" evidence="1">
    <location>
        <begin position="1"/>
        <end position="20"/>
    </location>
</feature>